<keyword evidence="3" id="KW-0732">Signal</keyword>
<proteinExistence type="predicted"/>
<dbReference type="EMBL" id="BAABWN010000007">
    <property type="protein sequence ID" value="GAA6168434.1"/>
    <property type="molecule type" value="Genomic_DNA"/>
</dbReference>
<evidence type="ECO:0000256" key="1">
    <source>
        <dbReference type="ARBA" id="ARBA00004613"/>
    </source>
</evidence>
<evidence type="ECO:0000313" key="6">
    <source>
        <dbReference type="Proteomes" id="UP001465153"/>
    </source>
</evidence>
<evidence type="ECO:0000256" key="4">
    <source>
        <dbReference type="ARBA" id="ARBA00022837"/>
    </source>
</evidence>
<reference evidence="5 6" key="1">
    <citation type="submission" date="2024-04" db="EMBL/GenBank/DDBJ databases">
        <title>Draft genome sequence of Sessilibacter corallicola NBRC 116591.</title>
        <authorList>
            <person name="Miyakawa T."/>
            <person name="Kusuya Y."/>
            <person name="Miura T."/>
        </authorList>
    </citation>
    <scope>NUCLEOTIDE SEQUENCE [LARGE SCALE GENOMIC DNA]</scope>
    <source>
        <strain evidence="5 6">KU-00831-HH</strain>
    </source>
</reference>
<name>A0ABQ0A9V1_9GAMM</name>
<evidence type="ECO:0000256" key="3">
    <source>
        <dbReference type="ARBA" id="ARBA00022729"/>
    </source>
</evidence>
<comment type="caution">
    <text evidence="5">The sequence shown here is derived from an EMBL/GenBank/DDBJ whole genome shotgun (WGS) entry which is preliminary data.</text>
</comment>
<evidence type="ECO:0000256" key="2">
    <source>
        <dbReference type="ARBA" id="ARBA00022525"/>
    </source>
</evidence>
<dbReference type="InterPro" id="IPR059100">
    <property type="entry name" value="TSP3_bac"/>
</dbReference>
<accession>A0ABQ0A9V1</accession>
<dbReference type="Proteomes" id="UP001465153">
    <property type="component" value="Unassembled WGS sequence"/>
</dbReference>
<organism evidence="5 6">
    <name type="scientific">Sessilibacter corallicola</name>
    <dbReference type="NCBI Taxonomy" id="2904075"/>
    <lineage>
        <taxon>Bacteria</taxon>
        <taxon>Pseudomonadati</taxon>
        <taxon>Pseudomonadota</taxon>
        <taxon>Gammaproteobacteria</taxon>
        <taxon>Cellvibrionales</taxon>
        <taxon>Cellvibrionaceae</taxon>
        <taxon>Sessilibacter</taxon>
    </lineage>
</organism>
<keyword evidence="6" id="KW-1185">Reference proteome</keyword>
<comment type="subcellular location">
    <subcellularLocation>
        <location evidence="1">Secreted</location>
    </subcellularLocation>
</comment>
<keyword evidence="4" id="KW-0106">Calcium</keyword>
<gene>
    <name evidence="5" type="ORF">NBRC116591_22450</name>
</gene>
<dbReference type="Pfam" id="PF18884">
    <property type="entry name" value="TSP3_bac"/>
    <property type="match status" value="1"/>
</dbReference>
<keyword evidence="2" id="KW-0964">Secreted</keyword>
<sequence>MEELALGTDITLYDTDNDGLSDYQETFTNTNPLIADTNGNGIIDGDDQNDTTIRHGSGVIVTLNSKGSELFNSFITLAPADHPARNGLPLGDVWTIEHITRDITQDAAGNFIANGFDKAALTLPLPESITSRDELTLAVWNTVYQQWEPHKSQTIIDLENHTITSDVPHFSTWAVIKSGDWIDDITSELISGRTDEKIINILTRVERWPDYLLEQDELNRSIPYLPEFTVHDIRDARSLVTLYDNALRPLADFPGTNIGAAKERLRLIEQLLVEPFALANFAHTHPTNLTTTLQFVNDYELIEGVYETLDDEELRQEALLISELELTEQIALTFEAYERTAYALNALAHYYDFVGSVDSSSTVPFPSTIILDVNQQAVLLAEAINKSLEFIEEYSVTQLFSSDYPLQCLASEPNTFLKVSSASTTTLTPSQNIGVNILNTIPNGSRRIPVVFFATSLWEGYGLFLDSVIEKSKEIGEELRRAHLASLPPDAFLAEHNVDDLEDLLAIIGAEDCDDPCRDDPESDECKCEEIRTQSWLSQERLTHIIDRHWYDSLEPMAGKFSPEITIPILRMLINEAILNGEASPNGDRPGWWFNYTFTNLIGIDRSGKETSNLRVVVRPTGQIITAFPDYP</sequence>
<evidence type="ECO:0000313" key="5">
    <source>
        <dbReference type="EMBL" id="GAA6168434.1"/>
    </source>
</evidence>
<protein>
    <submittedName>
        <fullName evidence="5">Uncharacterized protein</fullName>
    </submittedName>
</protein>